<name>Q4RA46_TETNG</name>
<sequence>MLLMLFVSDSLAVREFLCLDDPPGPFDSLEESRV</sequence>
<accession>Q4RA46</accession>
<dbReference type="KEGG" id="tng:GSTEN00038836G001"/>
<dbReference type="AlphaFoldDB" id="Q4RA46"/>
<gene>
    <name evidence="1" type="ORF">GSTENG00038836001</name>
</gene>
<feature type="non-terminal residue" evidence="1">
    <location>
        <position position="34"/>
    </location>
</feature>
<proteinExistence type="predicted"/>
<protein>
    <submittedName>
        <fullName evidence="1">(spotted green pufferfish) hypothetical protein</fullName>
    </submittedName>
</protein>
<reference evidence="1" key="2">
    <citation type="submission" date="2004-02" db="EMBL/GenBank/DDBJ databases">
        <authorList>
            <consortium name="Genoscope"/>
            <consortium name="Whitehead Institute Centre for Genome Research"/>
        </authorList>
    </citation>
    <scope>NUCLEOTIDE SEQUENCE</scope>
</reference>
<comment type="caution">
    <text evidence="1">The sequence shown here is derived from an EMBL/GenBank/DDBJ whole genome shotgun (WGS) entry which is preliminary data.</text>
</comment>
<organism evidence="1">
    <name type="scientific">Tetraodon nigroviridis</name>
    <name type="common">Spotted green pufferfish</name>
    <name type="synonym">Chelonodon nigroviridis</name>
    <dbReference type="NCBI Taxonomy" id="99883"/>
    <lineage>
        <taxon>Eukaryota</taxon>
        <taxon>Metazoa</taxon>
        <taxon>Chordata</taxon>
        <taxon>Craniata</taxon>
        <taxon>Vertebrata</taxon>
        <taxon>Euteleostomi</taxon>
        <taxon>Actinopterygii</taxon>
        <taxon>Neopterygii</taxon>
        <taxon>Teleostei</taxon>
        <taxon>Neoteleostei</taxon>
        <taxon>Acanthomorphata</taxon>
        <taxon>Eupercaria</taxon>
        <taxon>Tetraodontiformes</taxon>
        <taxon>Tetradontoidea</taxon>
        <taxon>Tetraodontidae</taxon>
        <taxon>Tetraodon</taxon>
    </lineage>
</organism>
<reference evidence="1" key="1">
    <citation type="journal article" date="2004" name="Nature">
        <title>Genome duplication in the teleost fish Tetraodon nigroviridis reveals the early vertebrate proto-karyotype.</title>
        <authorList>
            <person name="Jaillon O."/>
            <person name="Aury J.-M."/>
            <person name="Brunet F."/>
            <person name="Petit J.-L."/>
            <person name="Stange-Thomann N."/>
            <person name="Mauceli E."/>
            <person name="Bouneau L."/>
            <person name="Fischer C."/>
            <person name="Ozouf-Costaz C."/>
            <person name="Bernot A."/>
            <person name="Nicaud S."/>
            <person name="Jaffe D."/>
            <person name="Fisher S."/>
            <person name="Lutfalla G."/>
            <person name="Dossat C."/>
            <person name="Segurens B."/>
            <person name="Dasilva C."/>
            <person name="Salanoubat M."/>
            <person name="Levy M."/>
            <person name="Boudet N."/>
            <person name="Castellano S."/>
            <person name="Anthouard V."/>
            <person name="Jubin C."/>
            <person name="Castelli V."/>
            <person name="Katinka M."/>
            <person name="Vacherie B."/>
            <person name="Biemont C."/>
            <person name="Skalli Z."/>
            <person name="Cattolico L."/>
            <person name="Poulain J."/>
            <person name="De Berardinis V."/>
            <person name="Cruaud C."/>
            <person name="Duprat S."/>
            <person name="Brottier P."/>
            <person name="Coutanceau J.-P."/>
            <person name="Gouzy J."/>
            <person name="Parra G."/>
            <person name="Lardier G."/>
            <person name="Chapple C."/>
            <person name="McKernan K.J."/>
            <person name="McEwan P."/>
            <person name="Bosak S."/>
            <person name="Kellis M."/>
            <person name="Volff J.-N."/>
            <person name="Guigo R."/>
            <person name="Zody M.C."/>
            <person name="Mesirov J."/>
            <person name="Lindblad-Toh K."/>
            <person name="Birren B."/>
            <person name="Nusbaum C."/>
            <person name="Kahn D."/>
            <person name="Robinson-Rechavi M."/>
            <person name="Laudet V."/>
            <person name="Schachter V."/>
            <person name="Quetier F."/>
            <person name="Saurin W."/>
            <person name="Scarpelli C."/>
            <person name="Wincker P."/>
            <person name="Lander E.S."/>
            <person name="Weissenbach J."/>
            <person name="Roest Crollius H."/>
        </authorList>
    </citation>
    <scope>NUCLEOTIDE SEQUENCE [LARGE SCALE GENOMIC DNA]</scope>
</reference>
<evidence type="ECO:0000313" key="1">
    <source>
        <dbReference type="EMBL" id="CAG14737.1"/>
    </source>
</evidence>
<dbReference type="EMBL" id="CAAE01024500">
    <property type="protein sequence ID" value="CAG14737.1"/>
    <property type="molecule type" value="Genomic_DNA"/>
</dbReference>